<feature type="region of interest" description="Disordered" evidence="1">
    <location>
        <begin position="1"/>
        <end position="158"/>
    </location>
</feature>
<feature type="compositionally biased region" description="Basic residues" evidence="1">
    <location>
        <begin position="147"/>
        <end position="156"/>
    </location>
</feature>
<name>A0A8K0VSY6_9PLEO</name>
<feature type="compositionally biased region" description="Basic residues" evidence="1">
    <location>
        <begin position="1"/>
        <end position="12"/>
    </location>
</feature>
<evidence type="ECO:0000313" key="2">
    <source>
        <dbReference type="EMBL" id="KAH7070194.1"/>
    </source>
</evidence>
<comment type="caution">
    <text evidence="2">The sequence shown here is derived from an EMBL/GenBank/DDBJ whole genome shotgun (WGS) entry which is preliminary data.</text>
</comment>
<evidence type="ECO:0000313" key="3">
    <source>
        <dbReference type="Proteomes" id="UP000813461"/>
    </source>
</evidence>
<keyword evidence="3" id="KW-1185">Reference proteome</keyword>
<dbReference type="OrthoDB" id="5332316at2759"/>
<feature type="compositionally biased region" description="Basic and acidic residues" evidence="1">
    <location>
        <begin position="614"/>
        <end position="627"/>
    </location>
</feature>
<feature type="compositionally biased region" description="Basic and acidic residues" evidence="1">
    <location>
        <begin position="496"/>
        <end position="511"/>
    </location>
</feature>
<organism evidence="2 3">
    <name type="scientific">Paraphoma chrysanthemicola</name>
    <dbReference type="NCBI Taxonomy" id="798071"/>
    <lineage>
        <taxon>Eukaryota</taxon>
        <taxon>Fungi</taxon>
        <taxon>Dikarya</taxon>
        <taxon>Ascomycota</taxon>
        <taxon>Pezizomycotina</taxon>
        <taxon>Dothideomycetes</taxon>
        <taxon>Pleosporomycetidae</taxon>
        <taxon>Pleosporales</taxon>
        <taxon>Pleosporineae</taxon>
        <taxon>Phaeosphaeriaceae</taxon>
        <taxon>Paraphoma</taxon>
    </lineage>
</organism>
<feature type="compositionally biased region" description="Low complexity" evidence="1">
    <location>
        <begin position="24"/>
        <end position="35"/>
    </location>
</feature>
<sequence length="978" mass="109560">MPPPRLPRHLRPCHPSWRAQQLRRASSTAPAARAKPPSPSDDPKESPSTDWRRNTGHAQDRQSWWSAAVAMLSSAGSKSAREEAQAQPTPSPAHVTSAPDAEQDSQAPEKQRASTPIHSSAIPETTKTEDRAEALVRDSSTTEPTRRKIWHEHSRAKQAPPLRISRHVSFKGATSYLPVRPSKEVTLTRNNAVKVHPKGSARAASSPNKPVHDVDMTDQKSIARQLQQLSDQVRMLQEALAKHPAGQVASSPKLSSARIPAPSTPPPARHIVRSAPNAHEVWKRARLEYRKSITLLVITAQKLERGVPRVSAPIVDSIKKRLAVIARDAVECNDHHMARAVKSKRRFGIVPLIREELGFVELANVFYRRMASTLVQIARLLDSPTSPAMSHLTSMVHDRLRVIVEEAESEKDERMYKALQSTQRLGTQLHYDRSAALTQTKSAKLTSTVNAPDQQLESLASSSHVRIANTKKTSLKKGVLSNHPDQDQEDPMVSEDPEKSSRGSADKDKPAAKTTGRIAGDHNKQRELVHHIHTQSRSMKSSDHSNVNAPSSLGEEATPVPLRSSTATDSDPEPRAAQPSANVPSKASSQESGAISEQSLLEELFPEVATAPTSRDDEKRDKYEKLEPPASNKLIRRAMVDGPRTLKEQVFESFHRRGEQITVLQLEHCSTELTEIDFRRLVPKGKHLEGWNINGDFSKVIPGRDPLSLERLPFYYLLFKTPESAHAYQNNATRIHKLTALHQPSNITSAIPPPRGFLEDGEDIGSLSASYVLKPTEHAMTLRTLMQPYHPALRTLVEQGGYRPIVPDVDDKGNRVYKVLMHIEGYEPSQMDLFKIFRRDAYHRGLTLSLRNEVSSSIHRLRDIINLKTRTQPISTTNPRAAGNWESSAPSSTIEFEDPGIAQFMKSDIEGGQDANKVINQIVMNRVYNRWVLDFDDEDEARRFAISWHRRRLPDLSRGDRTWRDYEEVRMCNCEVLW</sequence>
<accession>A0A8K0VSY6</accession>
<feature type="compositionally biased region" description="Basic and acidic residues" evidence="1">
    <location>
        <begin position="41"/>
        <end position="53"/>
    </location>
</feature>
<feature type="region of interest" description="Disordered" evidence="1">
    <location>
        <begin position="470"/>
        <end position="630"/>
    </location>
</feature>
<dbReference type="Proteomes" id="UP000813461">
    <property type="component" value="Unassembled WGS sequence"/>
</dbReference>
<gene>
    <name evidence="2" type="ORF">FB567DRAFT_539445</name>
</gene>
<feature type="compositionally biased region" description="Polar residues" evidence="1">
    <location>
        <begin position="535"/>
        <end position="551"/>
    </location>
</feature>
<dbReference type="EMBL" id="JAGMVJ010000027">
    <property type="protein sequence ID" value="KAH7070194.1"/>
    <property type="molecule type" value="Genomic_DNA"/>
</dbReference>
<feature type="compositionally biased region" description="Polar residues" evidence="1">
    <location>
        <begin position="579"/>
        <end position="599"/>
    </location>
</feature>
<dbReference type="AlphaFoldDB" id="A0A8K0VSY6"/>
<feature type="compositionally biased region" description="Basic and acidic residues" evidence="1">
    <location>
        <begin position="519"/>
        <end position="530"/>
    </location>
</feature>
<feature type="compositionally biased region" description="Basic and acidic residues" evidence="1">
    <location>
        <begin position="126"/>
        <end position="136"/>
    </location>
</feature>
<protein>
    <submittedName>
        <fullName evidence="2">Uncharacterized protein</fullName>
    </submittedName>
</protein>
<feature type="compositionally biased region" description="Polar residues" evidence="1">
    <location>
        <begin position="113"/>
        <end position="125"/>
    </location>
</feature>
<proteinExistence type="predicted"/>
<evidence type="ECO:0000256" key="1">
    <source>
        <dbReference type="SAM" id="MobiDB-lite"/>
    </source>
</evidence>
<feature type="region of interest" description="Disordered" evidence="1">
    <location>
        <begin position="245"/>
        <end position="271"/>
    </location>
</feature>
<reference evidence="2" key="1">
    <citation type="journal article" date="2021" name="Nat. Commun.">
        <title>Genetic determinants of endophytism in the Arabidopsis root mycobiome.</title>
        <authorList>
            <person name="Mesny F."/>
            <person name="Miyauchi S."/>
            <person name="Thiergart T."/>
            <person name="Pickel B."/>
            <person name="Atanasova L."/>
            <person name="Karlsson M."/>
            <person name="Huettel B."/>
            <person name="Barry K.W."/>
            <person name="Haridas S."/>
            <person name="Chen C."/>
            <person name="Bauer D."/>
            <person name="Andreopoulos W."/>
            <person name="Pangilinan J."/>
            <person name="LaButti K."/>
            <person name="Riley R."/>
            <person name="Lipzen A."/>
            <person name="Clum A."/>
            <person name="Drula E."/>
            <person name="Henrissat B."/>
            <person name="Kohler A."/>
            <person name="Grigoriev I.V."/>
            <person name="Martin F.M."/>
            <person name="Hacquard S."/>
        </authorList>
    </citation>
    <scope>NUCLEOTIDE SEQUENCE</scope>
    <source>
        <strain evidence="2">MPI-SDFR-AT-0120</strain>
    </source>
</reference>